<evidence type="ECO:0000313" key="1">
    <source>
        <dbReference type="EMBL" id="MCU6724515.1"/>
    </source>
</evidence>
<organism evidence="1 2">
    <name type="scientific">Muricoprocola aceti</name>
    <dbReference type="NCBI Taxonomy" id="2981772"/>
    <lineage>
        <taxon>Bacteria</taxon>
        <taxon>Bacillati</taxon>
        <taxon>Bacillota</taxon>
        <taxon>Clostridia</taxon>
        <taxon>Lachnospirales</taxon>
        <taxon>Lachnospiraceae</taxon>
        <taxon>Muricoprocola</taxon>
    </lineage>
</organism>
<keyword evidence="2" id="KW-1185">Reference proteome</keyword>
<dbReference type="RefSeq" id="WP_262653927.1">
    <property type="nucleotide sequence ID" value="NZ_JAOQKE010000003.1"/>
</dbReference>
<proteinExistence type="predicted"/>
<evidence type="ECO:0000313" key="2">
    <source>
        <dbReference type="Proteomes" id="UP001652338"/>
    </source>
</evidence>
<sequence>MAKYNPNHFIEAISNRMSGRVPACPYCGGQKFTSTGNIAAILIGDDTSNLNLGPHIPCGMLICENCGHMEFFALGSLGLMDKETDNG</sequence>
<accession>A0ABT2SJP2</accession>
<dbReference type="Proteomes" id="UP001652338">
    <property type="component" value="Unassembled WGS sequence"/>
</dbReference>
<gene>
    <name evidence="1" type="ORF">OCV47_03920</name>
</gene>
<dbReference type="EMBL" id="JAOQKE010000003">
    <property type="protein sequence ID" value="MCU6724515.1"/>
    <property type="molecule type" value="Genomic_DNA"/>
</dbReference>
<protein>
    <submittedName>
        <fullName evidence="1">Uncharacterized protein</fullName>
    </submittedName>
</protein>
<comment type="caution">
    <text evidence="1">The sequence shown here is derived from an EMBL/GenBank/DDBJ whole genome shotgun (WGS) entry which is preliminary data.</text>
</comment>
<name>A0ABT2SJP2_9FIRM</name>
<reference evidence="1 2" key="1">
    <citation type="journal article" date="2021" name="ISME Commun">
        <title>Automated analysis of genomic sequences facilitates high-throughput and comprehensive description of bacteria.</title>
        <authorList>
            <person name="Hitch T.C.A."/>
        </authorList>
    </citation>
    <scope>NUCLEOTIDE SEQUENCE [LARGE SCALE GENOMIC DNA]</scope>
    <source>
        <strain evidence="1 2">Sanger_29</strain>
    </source>
</reference>